<comment type="subcellular location">
    <subcellularLocation>
        <location evidence="1">Membrane</location>
        <topology evidence="1">Multi-pass membrane protein</topology>
    </subcellularLocation>
</comment>
<feature type="transmembrane region" description="Helical" evidence="6">
    <location>
        <begin position="257"/>
        <end position="277"/>
    </location>
</feature>
<evidence type="ECO:0000313" key="8">
    <source>
        <dbReference type="Proteomes" id="UP001338125"/>
    </source>
</evidence>
<evidence type="ECO:0000256" key="6">
    <source>
        <dbReference type="SAM" id="Phobius"/>
    </source>
</evidence>
<dbReference type="PANTHER" id="PTHR23502:SF7">
    <property type="entry name" value="DRUG_PROTON ANTIPORTER YHK8-RELATED"/>
    <property type="match status" value="1"/>
</dbReference>
<evidence type="ECO:0000256" key="1">
    <source>
        <dbReference type="ARBA" id="ARBA00004141"/>
    </source>
</evidence>
<dbReference type="Gene3D" id="1.20.1250.20">
    <property type="entry name" value="MFS general substrate transporter like domains"/>
    <property type="match status" value="1"/>
</dbReference>
<evidence type="ECO:0000256" key="4">
    <source>
        <dbReference type="ARBA" id="ARBA00023136"/>
    </source>
</evidence>
<dbReference type="CDD" id="cd17323">
    <property type="entry name" value="MFS_Tpo1_MDR_like"/>
    <property type="match status" value="1"/>
</dbReference>
<feature type="region of interest" description="Disordered" evidence="5">
    <location>
        <begin position="1"/>
        <end position="102"/>
    </location>
</feature>
<feature type="transmembrane region" description="Helical" evidence="6">
    <location>
        <begin position="421"/>
        <end position="440"/>
    </location>
</feature>
<gene>
    <name evidence="7" type="ORF">PT974_03597</name>
</gene>
<feature type="transmembrane region" description="Helical" evidence="6">
    <location>
        <begin position="228"/>
        <end position="251"/>
    </location>
</feature>
<evidence type="ECO:0000256" key="2">
    <source>
        <dbReference type="ARBA" id="ARBA00022692"/>
    </source>
</evidence>
<reference evidence="7 8" key="1">
    <citation type="submission" date="2024-01" db="EMBL/GenBank/DDBJ databases">
        <title>Complete genome of Cladobotryum mycophilum ATHUM6906.</title>
        <authorList>
            <person name="Christinaki A.C."/>
            <person name="Myridakis A.I."/>
            <person name="Kouvelis V.N."/>
        </authorList>
    </citation>
    <scope>NUCLEOTIDE SEQUENCE [LARGE SCALE GENOMIC DNA]</scope>
    <source>
        <strain evidence="7 8">ATHUM6906</strain>
    </source>
</reference>
<evidence type="ECO:0000256" key="5">
    <source>
        <dbReference type="SAM" id="MobiDB-lite"/>
    </source>
</evidence>
<evidence type="ECO:0000313" key="7">
    <source>
        <dbReference type="EMBL" id="KAK5995199.1"/>
    </source>
</evidence>
<dbReference type="InterPro" id="IPR011701">
    <property type="entry name" value="MFS"/>
</dbReference>
<dbReference type="SUPFAM" id="SSF103473">
    <property type="entry name" value="MFS general substrate transporter"/>
    <property type="match status" value="1"/>
</dbReference>
<protein>
    <submittedName>
        <fullName evidence="7">Efflux pump atB</fullName>
    </submittedName>
</protein>
<keyword evidence="2 6" id="KW-0812">Transmembrane</keyword>
<name>A0ABR0SSS3_9HYPO</name>
<keyword evidence="8" id="KW-1185">Reference proteome</keyword>
<organism evidence="7 8">
    <name type="scientific">Cladobotryum mycophilum</name>
    <dbReference type="NCBI Taxonomy" id="491253"/>
    <lineage>
        <taxon>Eukaryota</taxon>
        <taxon>Fungi</taxon>
        <taxon>Dikarya</taxon>
        <taxon>Ascomycota</taxon>
        <taxon>Pezizomycotina</taxon>
        <taxon>Sordariomycetes</taxon>
        <taxon>Hypocreomycetidae</taxon>
        <taxon>Hypocreales</taxon>
        <taxon>Hypocreaceae</taxon>
        <taxon>Cladobotryum</taxon>
    </lineage>
</organism>
<dbReference type="InterPro" id="IPR036259">
    <property type="entry name" value="MFS_trans_sf"/>
</dbReference>
<feature type="compositionally biased region" description="Polar residues" evidence="5">
    <location>
        <begin position="48"/>
        <end position="60"/>
    </location>
</feature>
<dbReference type="InterPro" id="IPR005829">
    <property type="entry name" value="Sugar_transporter_CS"/>
</dbReference>
<feature type="transmembrane region" description="Helical" evidence="6">
    <location>
        <begin position="525"/>
        <end position="545"/>
    </location>
</feature>
<dbReference type="Pfam" id="PF07690">
    <property type="entry name" value="MFS_1"/>
    <property type="match status" value="1"/>
</dbReference>
<proteinExistence type="predicted"/>
<dbReference type="EMBL" id="JAVFKD010000004">
    <property type="protein sequence ID" value="KAK5995199.1"/>
    <property type="molecule type" value="Genomic_DNA"/>
</dbReference>
<feature type="transmembrane region" description="Helical" evidence="6">
    <location>
        <begin position="333"/>
        <end position="358"/>
    </location>
</feature>
<accession>A0ABR0SSS3</accession>
<dbReference type="PANTHER" id="PTHR23502">
    <property type="entry name" value="MAJOR FACILITATOR SUPERFAMILY"/>
    <property type="match status" value="1"/>
</dbReference>
<feature type="transmembrane region" description="Helical" evidence="6">
    <location>
        <begin position="117"/>
        <end position="137"/>
    </location>
</feature>
<feature type="transmembrane region" description="Helical" evidence="6">
    <location>
        <begin position="169"/>
        <end position="187"/>
    </location>
</feature>
<feature type="compositionally biased region" description="Low complexity" evidence="5">
    <location>
        <begin position="35"/>
        <end position="47"/>
    </location>
</feature>
<feature type="compositionally biased region" description="Low complexity" evidence="5">
    <location>
        <begin position="8"/>
        <end position="23"/>
    </location>
</feature>
<keyword evidence="4 6" id="KW-0472">Membrane</keyword>
<sequence>MDQDPEKASTLAAAPSSPNSTAAADDHTMFEPLRTANTNTSNSGNSNLDLTVTRTHNSSKGLDRTRSQNGYGVGDESDEADESAQQQTPEKDPYEVGWENGDNDPLCPRRFNKARKWLIVLITAGGSLTVTCASSIYTSTYTKMEAEFHNSREISILGLSIEFYGRRPIYIASWTMYLIWIIPQAVAQNVATVIVSRFLDGLSGSAFLAVSGGTVGDLFARHELQAPMAAFSIAPFIGPSVGPLIGGFINYYADWRWTYYVLLIWAGVMWFAIVLLVPETYHPILLRNKACQIRKETGDDRWIAPVEKSQKTVVQAISISLMRPFQLLFSEPMLLNLCIFSAILLGILYLFFGAFPLVFRTNHGFNQWQIGLTFIGIGFGMVVAVMADPLWYRIRAKLIAKLSEETGVPGSSQPEFRLPPAILGAVLVPVGIFMFGWTTYASVHWIAPIIGSAIFGAGNLMVFTGIFTFLVDSYPQYAASALAANAFVRCSFAGKPIIAFFTPAASKLCIPLFGNQMYEKLGYQWASSLLAFLTVVMMPFPYIFFKYGRKIRGKSRFAAD</sequence>
<evidence type="ECO:0000256" key="3">
    <source>
        <dbReference type="ARBA" id="ARBA00022989"/>
    </source>
</evidence>
<keyword evidence="3 6" id="KW-1133">Transmembrane helix</keyword>
<feature type="transmembrane region" description="Helical" evidence="6">
    <location>
        <begin position="446"/>
        <end position="471"/>
    </location>
</feature>
<dbReference type="Proteomes" id="UP001338125">
    <property type="component" value="Unassembled WGS sequence"/>
</dbReference>
<dbReference type="PROSITE" id="PS00216">
    <property type="entry name" value="SUGAR_TRANSPORT_1"/>
    <property type="match status" value="1"/>
</dbReference>
<feature type="transmembrane region" description="Helical" evidence="6">
    <location>
        <begin position="370"/>
        <end position="392"/>
    </location>
</feature>
<comment type="caution">
    <text evidence="7">The sequence shown here is derived from an EMBL/GenBank/DDBJ whole genome shotgun (WGS) entry which is preliminary data.</text>
</comment>